<reference evidence="1" key="1">
    <citation type="submission" date="2014-11" db="EMBL/GenBank/DDBJ databases">
        <authorList>
            <person name="Amaro Gonzalez C."/>
        </authorList>
    </citation>
    <scope>NUCLEOTIDE SEQUENCE</scope>
</reference>
<name>A0A0E9SN04_ANGAN</name>
<organism evidence="1">
    <name type="scientific">Anguilla anguilla</name>
    <name type="common">European freshwater eel</name>
    <name type="synonym">Muraena anguilla</name>
    <dbReference type="NCBI Taxonomy" id="7936"/>
    <lineage>
        <taxon>Eukaryota</taxon>
        <taxon>Metazoa</taxon>
        <taxon>Chordata</taxon>
        <taxon>Craniata</taxon>
        <taxon>Vertebrata</taxon>
        <taxon>Euteleostomi</taxon>
        <taxon>Actinopterygii</taxon>
        <taxon>Neopterygii</taxon>
        <taxon>Teleostei</taxon>
        <taxon>Anguilliformes</taxon>
        <taxon>Anguillidae</taxon>
        <taxon>Anguilla</taxon>
    </lineage>
</organism>
<reference evidence="1" key="2">
    <citation type="journal article" date="2015" name="Fish Shellfish Immunol.">
        <title>Early steps in the European eel (Anguilla anguilla)-Vibrio vulnificus interaction in the gills: Role of the RtxA13 toxin.</title>
        <authorList>
            <person name="Callol A."/>
            <person name="Pajuelo D."/>
            <person name="Ebbesson L."/>
            <person name="Teles M."/>
            <person name="MacKenzie S."/>
            <person name="Amaro C."/>
        </authorList>
    </citation>
    <scope>NUCLEOTIDE SEQUENCE</scope>
</reference>
<evidence type="ECO:0000313" key="1">
    <source>
        <dbReference type="EMBL" id="JAH41883.1"/>
    </source>
</evidence>
<dbReference type="AlphaFoldDB" id="A0A0E9SN04"/>
<proteinExistence type="predicted"/>
<sequence>MKNKKSYTLSEQCLRMNHSEKSFKCPCVMYLYSLSSYPVLGSL</sequence>
<protein>
    <submittedName>
        <fullName evidence="1">Uncharacterized protein</fullName>
    </submittedName>
</protein>
<accession>A0A0E9SN04</accession>
<dbReference type="EMBL" id="GBXM01066694">
    <property type="protein sequence ID" value="JAH41883.1"/>
    <property type="molecule type" value="Transcribed_RNA"/>
</dbReference>